<keyword evidence="3" id="KW-1185">Reference proteome</keyword>
<name>A0A8K1G9Q5_9PASS</name>
<keyword evidence="1" id="KW-1133">Transmembrane helix</keyword>
<feature type="transmembrane region" description="Helical" evidence="1">
    <location>
        <begin position="86"/>
        <end position="113"/>
    </location>
</feature>
<accession>A0A8K1G9Q5</accession>
<protein>
    <submittedName>
        <fullName evidence="2">Uncharacterized protein</fullName>
    </submittedName>
</protein>
<reference evidence="2" key="1">
    <citation type="submission" date="2019-04" db="EMBL/GenBank/DDBJ databases">
        <title>Genome assembly of Zosterops borbonicus 15179.</title>
        <authorList>
            <person name="Leroy T."/>
            <person name="Anselmetti Y."/>
            <person name="Tilak M.-K."/>
            <person name="Nabholz B."/>
        </authorList>
    </citation>
    <scope>NUCLEOTIDE SEQUENCE</scope>
    <source>
        <strain evidence="2">HGM_15179</strain>
        <tissue evidence="2">Muscle</tissue>
    </source>
</reference>
<evidence type="ECO:0000256" key="1">
    <source>
        <dbReference type="SAM" id="Phobius"/>
    </source>
</evidence>
<evidence type="ECO:0000313" key="3">
    <source>
        <dbReference type="Proteomes" id="UP000796761"/>
    </source>
</evidence>
<evidence type="ECO:0000313" key="2">
    <source>
        <dbReference type="EMBL" id="TRZ14096.1"/>
    </source>
</evidence>
<comment type="caution">
    <text evidence="2">The sequence shown here is derived from an EMBL/GenBank/DDBJ whole genome shotgun (WGS) entry which is preliminary data.</text>
</comment>
<proteinExistence type="predicted"/>
<gene>
    <name evidence="2" type="ORF">HGM15179_013017</name>
</gene>
<dbReference type="EMBL" id="SWJQ01000461">
    <property type="protein sequence ID" value="TRZ14096.1"/>
    <property type="molecule type" value="Genomic_DNA"/>
</dbReference>
<dbReference type="Proteomes" id="UP000796761">
    <property type="component" value="Unassembled WGS sequence"/>
</dbReference>
<keyword evidence="1" id="KW-0812">Transmembrane</keyword>
<keyword evidence="1" id="KW-0472">Membrane</keyword>
<sequence length="145" mass="15982">MKGENPDMGVILDGRVEPVAGKGPDANVGNKKDGGNELKMMVPLQGQMSFCVENGSGIGFKDGGTWVRIELRMWLRGPILRSVPHWCLWPLFSMALLAHTLALLAMAMATVAINVEPLDMAWNSFDDQYLKCSVNMTKKFPESEL</sequence>
<organism evidence="2 3">
    <name type="scientific">Zosterops borbonicus</name>
    <dbReference type="NCBI Taxonomy" id="364589"/>
    <lineage>
        <taxon>Eukaryota</taxon>
        <taxon>Metazoa</taxon>
        <taxon>Chordata</taxon>
        <taxon>Craniata</taxon>
        <taxon>Vertebrata</taxon>
        <taxon>Euteleostomi</taxon>
        <taxon>Archelosauria</taxon>
        <taxon>Archosauria</taxon>
        <taxon>Dinosauria</taxon>
        <taxon>Saurischia</taxon>
        <taxon>Theropoda</taxon>
        <taxon>Coelurosauria</taxon>
        <taxon>Aves</taxon>
        <taxon>Neognathae</taxon>
        <taxon>Neoaves</taxon>
        <taxon>Telluraves</taxon>
        <taxon>Australaves</taxon>
        <taxon>Passeriformes</taxon>
        <taxon>Sylvioidea</taxon>
        <taxon>Zosteropidae</taxon>
        <taxon>Zosterops</taxon>
    </lineage>
</organism>
<dbReference type="AlphaFoldDB" id="A0A8K1G9Q5"/>